<dbReference type="InterPro" id="IPR001680">
    <property type="entry name" value="WD40_rpt"/>
</dbReference>
<feature type="repeat" description="WD" evidence="3">
    <location>
        <begin position="35"/>
        <end position="76"/>
    </location>
</feature>
<dbReference type="OrthoDB" id="6262491at2759"/>
<feature type="repeat" description="WD" evidence="3">
    <location>
        <begin position="78"/>
        <end position="119"/>
    </location>
</feature>
<keyword evidence="5" id="KW-1185">Reference proteome</keyword>
<dbReference type="SUPFAM" id="SSF50978">
    <property type="entry name" value="WD40 repeat-like"/>
    <property type="match status" value="1"/>
</dbReference>
<feature type="non-terminal residue" evidence="4">
    <location>
        <position position="1"/>
    </location>
</feature>
<gene>
    <name evidence="4" type="ORF">BDP27DRAFT_1504379</name>
</gene>
<dbReference type="PROSITE" id="PS50082">
    <property type="entry name" value="WD_REPEATS_2"/>
    <property type="match status" value="3"/>
</dbReference>
<dbReference type="Proteomes" id="UP000772434">
    <property type="component" value="Unassembled WGS sequence"/>
</dbReference>
<keyword evidence="2" id="KW-0677">Repeat</keyword>
<dbReference type="PROSITE" id="PS00678">
    <property type="entry name" value="WD_REPEATS_1"/>
    <property type="match status" value="3"/>
</dbReference>
<evidence type="ECO:0000313" key="5">
    <source>
        <dbReference type="Proteomes" id="UP000772434"/>
    </source>
</evidence>
<feature type="repeat" description="WD" evidence="3">
    <location>
        <begin position="1"/>
        <end position="33"/>
    </location>
</feature>
<dbReference type="InterPro" id="IPR019775">
    <property type="entry name" value="WD40_repeat_CS"/>
</dbReference>
<comment type="caution">
    <text evidence="4">The sequence shown here is derived from an EMBL/GenBank/DDBJ whole genome shotgun (WGS) entry which is preliminary data.</text>
</comment>
<name>A0A9P5PAP4_9AGAR</name>
<dbReference type="PRINTS" id="PR00320">
    <property type="entry name" value="GPROTEINBRPT"/>
</dbReference>
<evidence type="ECO:0000256" key="3">
    <source>
        <dbReference type="PROSITE-ProRule" id="PRU00221"/>
    </source>
</evidence>
<evidence type="ECO:0000313" key="4">
    <source>
        <dbReference type="EMBL" id="KAF9058820.1"/>
    </source>
</evidence>
<proteinExistence type="predicted"/>
<dbReference type="SMART" id="SM00320">
    <property type="entry name" value="WD40"/>
    <property type="match status" value="3"/>
</dbReference>
<organism evidence="4 5">
    <name type="scientific">Rhodocollybia butyracea</name>
    <dbReference type="NCBI Taxonomy" id="206335"/>
    <lineage>
        <taxon>Eukaryota</taxon>
        <taxon>Fungi</taxon>
        <taxon>Dikarya</taxon>
        <taxon>Basidiomycota</taxon>
        <taxon>Agaricomycotina</taxon>
        <taxon>Agaricomycetes</taxon>
        <taxon>Agaricomycetidae</taxon>
        <taxon>Agaricales</taxon>
        <taxon>Marasmiineae</taxon>
        <taxon>Omphalotaceae</taxon>
        <taxon>Rhodocollybia</taxon>
    </lineage>
</organism>
<dbReference type="PROSITE" id="PS50294">
    <property type="entry name" value="WD_REPEATS_REGION"/>
    <property type="match status" value="3"/>
</dbReference>
<dbReference type="InterPro" id="IPR020472">
    <property type="entry name" value="WD40_PAC1"/>
</dbReference>
<protein>
    <submittedName>
        <fullName evidence="4">WD40-repeat-containing domain protein</fullName>
    </submittedName>
</protein>
<dbReference type="InterPro" id="IPR036322">
    <property type="entry name" value="WD40_repeat_dom_sf"/>
</dbReference>
<dbReference type="PANTHER" id="PTHR14604:SF4">
    <property type="entry name" value="F-BOX DOMAIN-CONTAINING PROTEIN"/>
    <property type="match status" value="1"/>
</dbReference>
<dbReference type="PANTHER" id="PTHR14604">
    <property type="entry name" value="WD40 REPEAT PF20"/>
    <property type="match status" value="1"/>
</dbReference>
<keyword evidence="1 3" id="KW-0853">WD repeat</keyword>
<dbReference type="Gene3D" id="2.130.10.10">
    <property type="entry name" value="YVTN repeat-like/Quinoprotein amine dehydrogenase"/>
    <property type="match status" value="1"/>
</dbReference>
<reference evidence="4" key="1">
    <citation type="submission" date="2020-11" db="EMBL/GenBank/DDBJ databases">
        <authorList>
            <consortium name="DOE Joint Genome Institute"/>
            <person name="Ahrendt S."/>
            <person name="Riley R."/>
            <person name="Andreopoulos W."/>
            <person name="Labutti K."/>
            <person name="Pangilinan J."/>
            <person name="Ruiz-Duenas F.J."/>
            <person name="Barrasa J.M."/>
            <person name="Sanchez-Garcia M."/>
            <person name="Camarero S."/>
            <person name="Miyauchi S."/>
            <person name="Serrano A."/>
            <person name="Linde D."/>
            <person name="Babiker R."/>
            <person name="Drula E."/>
            <person name="Ayuso-Fernandez I."/>
            <person name="Pacheco R."/>
            <person name="Padilla G."/>
            <person name="Ferreira P."/>
            <person name="Barriuso J."/>
            <person name="Kellner H."/>
            <person name="Castanera R."/>
            <person name="Alfaro M."/>
            <person name="Ramirez L."/>
            <person name="Pisabarro A.G."/>
            <person name="Kuo A."/>
            <person name="Tritt A."/>
            <person name="Lipzen A."/>
            <person name="He G."/>
            <person name="Yan M."/>
            <person name="Ng V."/>
            <person name="Cullen D."/>
            <person name="Martin F."/>
            <person name="Rosso M.-N."/>
            <person name="Henrissat B."/>
            <person name="Hibbett D."/>
            <person name="Martinez A.T."/>
            <person name="Grigoriev I.V."/>
        </authorList>
    </citation>
    <scope>NUCLEOTIDE SEQUENCE</scope>
    <source>
        <strain evidence="4">AH 40177</strain>
    </source>
</reference>
<dbReference type="Pfam" id="PF00400">
    <property type="entry name" value="WD40"/>
    <property type="match status" value="3"/>
</dbReference>
<accession>A0A9P5PAP4</accession>
<dbReference type="EMBL" id="JADNRY010000347">
    <property type="protein sequence ID" value="KAF9058820.1"/>
    <property type="molecule type" value="Genomic_DNA"/>
</dbReference>
<dbReference type="InterPro" id="IPR050995">
    <property type="entry name" value="WD-F-box_domain-protein"/>
</dbReference>
<dbReference type="InterPro" id="IPR015943">
    <property type="entry name" value="WD40/YVTN_repeat-like_dom_sf"/>
</dbReference>
<sequence length="238" mass="25797">SVAFSLDGRKIVSGSIDNSVRIWDVETGKAEGNPIQGHTSNVKSVAFSPDGKRIVSGSDDRSVRIWNAETGKPEGNPLQGHGSGVRSVAFSPDGKRIVSGSEDMSVRIWDAETAKAEETDTSSSATVPTSANIKYSLSFCPWHNSHHHLHSSSSLQMVSLQHNGWLCGSDSSLIIWIPPEYRNGLLVPPLQVLISSSHMRSLNLQNFVHGIFWAQCYTGKLFSSCFTVPSLTLKKGCS</sequence>
<evidence type="ECO:0000256" key="1">
    <source>
        <dbReference type="ARBA" id="ARBA00022574"/>
    </source>
</evidence>
<dbReference type="AlphaFoldDB" id="A0A9P5PAP4"/>
<evidence type="ECO:0000256" key="2">
    <source>
        <dbReference type="ARBA" id="ARBA00022737"/>
    </source>
</evidence>